<keyword evidence="4 6" id="KW-0418">Kinase</keyword>
<dbReference type="PIRSF" id="PIRSF000538">
    <property type="entry name" value="GlpK"/>
    <property type="match status" value="1"/>
</dbReference>
<keyword evidence="6 7" id="KW-0859">Xylose metabolism</keyword>
<dbReference type="InterPro" id="IPR006000">
    <property type="entry name" value="Xylulokinase"/>
</dbReference>
<dbReference type="HAMAP" id="MF_02220">
    <property type="entry name" value="XylB"/>
    <property type="match status" value="1"/>
</dbReference>
<dbReference type="GO" id="GO:0005524">
    <property type="term" value="F:ATP binding"/>
    <property type="evidence" value="ECO:0007669"/>
    <property type="project" value="UniProtKB-UniRule"/>
</dbReference>
<keyword evidence="2 6" id="KW-0808">Transferase</keyword>
<evidence type="ECO:0000256" key="4">
    <source>
        <dbReference type="ARBA" id="ARBA00022777"/>
    </source>
</evidence>
<evidence type="ECO:0000313" key="10">
    <source>
        <dbReference type="EMBL" id="XCC61321.1"/>
    </source>
</evidence>
<dbReference type="PANTHER" id="PTHR43095:SF5">
    <property type="entry name" value="XYLULOSE KINASE"/>
    <property type="match status" value="1"/>
</dbReference>
<dbReference type="GO" id="GO:0005998">
    <property type="term" value="P:xylulose catabolic process"/>
    <property type="evidence" value="ECO:0007669"/>
    <property type="project" value="UniProtKB-UniRule"/>
</dbReference>
<gene>
    <name evidence="6 7 10" type="primary">xylB</name>
    <name evidence="10" type="ORF">PUP29_07195</name>
</gene>
<dbReference type="AlphaFoldDB" id="A0AAU8A664"/>
<dbReference type="InterPro" id="IPR043129">
    <property type="entry name" value="ATPase_NBD"/>
</dbReference>
<dbReference type="NCBIfam" id="TIGR01312">
    <property type="entry name" value="XylB"/>
    <property type="match status" value="1"/>
</dbReference>
<comment type="similarity">
    <text evidence="1 6 7">Belongs to the FGGY kinase family.</text>
</comment>
<dbReference type="CDD" id="cd07808">
    <property type="entry name" value="ASKHA_NBD_FGGY_EcXK-like"/>
    <property type="match status" value="1"/>
</dbReference>
<dbReference type="GO" id="GO:0042732">
    <property type="term" value="P:D-xylose metabolic process"/>
    <property type="evidence" value="ECO:0007669"/>
    <property type="project" value="UniProtKB-KW"/>
</dbReference>
<keyword evidence="5 6" id="KW-0067">ATP-binding</keyword>
<dbReference type="RefSeq" id="WP_079546532.1">
    <property type="nucleotide sequence ID" value="NZ_CP117826.1"/>
</dbReference>
<dbReference type="PANTHER" id="PTHR43095">
    <property type="entry name" value="SUGAR KINASE"/>
    <property type="match status" value="1"/>
</dbReference>
<dbReference type="Pfam" id="PF02782">
    <property type="entry name" value="FGGY_C"/>
    <property type="match status" value="1"/>
</dbReference>
<dbReference type="EC" id="2.7.1.17" evidence="6 7"/>
<dbReference type="InterPro" id="IPR000577">
    <property type="entry name" value="Carb_kinase_FGGY"/>
</dbReference>
<proteinExistence type="inferred from homology"/>
<evidence type="ECO:0000259" key="8">
    <source>
        <dbReference type="Pfam" id="PF00370"/>
    </source>
</evidence>
<feature type="binding site" evidence="6">
    <location>
        <begin position="81"/>
        <end position="82"/>
    </location>
    <ligand>
        <name>substrate</name>
    </ligand>
</feature>
<sequence length="494" mass="54650">MSVVLGIDLGTSSVKALLIDCERGVIGQASQDYDVSIPINGYAEQEPEMWWNATCKILLELKEKYSDVFQKIAAVGLSGQMHGLVAVDRAGNPVRPAIIWLDQRSEEQVRELQRRVSHNEIQNILQNEPFTGFAFPSLLWVREHEPEIYRQIDKIFLPKDYIRMKLTGKIASDVTDAASTGCFDIGRRDWAYRIAEKFSVESGLLPECHESTEVAGETTAECMRQTGLAVGIPVIYGAGDQQCQGIGNGADKEGIVISNIGTGGEISSYIDKDVFDPMMRTHTFCHAVNRGYIIYGATLCSGMSLKWLKNNILKAASFEELSKMASEIPAGSDGVIFLPHLTGERTPYMNPKAKGILFGLHLKHDSRYLARAVMEGVVYSLKSTLEIFRGLGIQTNKIIASGGAVSSPVWLQIQADIYEKPVVVSKIKEQAALGAGILAALGAGIFRSDADYAHLIEMDKKVYFPNSKNAECYRKAYAVFIELYQRNKDLFEKN</sequence>
<dbReference type="SUPFAM" id="SSF53067">
    <property type="entry name" value="Actin-like ATPase domain"/>
    <property type="match status" value="2"/>
</dbReference>
<protein>
    <recommendedName>
        <fullName evidence="6 7">Xylulose kinase</fullName>
        <shortName evidence="6 7">Xylulokinase</shortName>
        <ecNumber evidence="6 7">2.7.1.17</ecNumber>
    </recommendedName>
</protein>
<evidence type="ECO:0000256" key="7">
    <source>
        <dbReference type="RuleBase" id="RU364073"/>
    </source>
</evidence>
<dbReference type="GO" id="GO:0004856">
    <property type="term" value="F:D-xylulokinase activity"/>
    <property type="evidence" value="ECO:0007669"/>
    <property type="project" value="UniProtKB-UniRule"/>
</dbReference>
<evidence type="ECO:0000256" key="2">
    <source>
        <dbReference type="ARBA" id="ARBA00022679"/>
    </source>
</evidence>
<evidence type="ECO:0000256" key="3">
    <source>
        <dbReference type="ARBA" id="ARBA00022741"/>
    </source>
</evidence>
<comment type="function">
    <text evidence="6">Catalyzes the phosphorylation of D-xylulose to D-xylulose 5-phosphate.</text>
</comment>
<comment type="catalytic activity">
    <reaction evidence="6 7">
        <text>D-xylulose + ATP = D-xylulose 5-phosphate + ADP + H(+)</text>
        <dbReference type="Rhea" id="RHEA:10964"/>
        <dbReference type="ChEBI" id="CHEBI:15378"/>
        <dbReference type="ChEBI" id="CHEBI:17140"/>
        <dbReference type="ChEBI" id="CHEBI:30616"/>
        <dbReference type="ChEBI" id="CHEBI:57737"/>
        <dbReference type="ChEBI" id="CHEBI:456216"/>
        <dbReference type="EC" id="2.7.1.17"/>
    </reaction>
</comment>
<dbReference type="EMBL" id="CP117826">
    <property type="protein sequence ID" value="XCC61321.1"/>
    <property type="molecule type" value="Genomic_DNA"/>
</dbReference>
<feature type="domain" description="Carbohydrate kinase FGGY N-terminal" evidence="8">
    <location>
        <begin position="3"/>
        <end position="246"/>
    </location>
</feature>
<name>A0AAU8A664_9FIRM</name>
<dbReference type="InterPro" id="IPR018484">
    <property type="entry name" value="FGGY_N"/>
</dbReference>
<feature type="site" description="Important for activity" evidence="6">
    <location>
        <position position="8"/>
    </location>
</feature>
<accession>A0AAU8A664</accession>
<organism evidence="10">
    <name type="scientific">Christensenella massiliensis</name>
    <dbReference type="NCBI Taxonomy" id="1805714"/>
    <lineage>
        <taxon>Bacteria</taxon>
        <taxon>Bacillati</taxon>
        <taxon>Bacillota</taxon>
        <taxon>Clostridia</taxon>
        <taxon>Christensenellales</taxon>
        <taxon>Christensenellaceae</taxon>
        <taxon>Christensenella</taxon>
    </lineage>
</organism>
<dbReference type="Gene3D" id="3.30.420.40">
    <property type="match status" value="2"/>
</dbReference>
<dbReference type="Pfam" id="PF00370">
    <property type="entry name" value="FGGY_N"/>
    <property type="match status" value="1"/>
</dbReference>
<keyword evidence="6 7" id="KW-0119">Carbohydrate metabolism</keyword>
<dbReference type="InterPro" id="IPR050406">
    <property type="entry name" value="FGGY_Carb_Kinase"/>
</dbReference>
<dbReference type="InterPro" id="IPR018485">
    <property type="entry name" value="FGGY_C"/>
</dbReference>
<reference evidence="10" key="1">
    <citation type="submission" date="2023-02" db="EMBL/GenBank/DDBJ databases">
        <title>Gut commensal Christensenella minuta modulates host metabolism via a new class of secondary bile acids.</title>
        <authorList>
            <person name="Liu C."/>
        </authorList>
    </citation>
    <scope>NUCLEOTIDE SEQUENCE</scope>
    <source>
        <strain evidence="10">CA70</strain>
    </source>
</reference>
<evidence type="ECO:0000259" key="9">
    <source>
        <dbReference type="Pfam" id="PF02782"/>
    </source>
</evidence>
<evidence type="ECO:0000256" key="5">
    <source>
        <dbReference type="ARBA" id="ARBA00022840"/>
    </source>
</evidence>
<feature type="domain" description="Carbohydrate kinase FGGY C-terminal" evidence="9">
    <location>
        <begin position="280"/>
        <end position="442"/>
    </location>
</feature>
<keyword evidence="3 6" id="KW-0547">Nucleotide-binding</keyword>
<feature type="active site" description="Proton acceptor" evidence="6">
    <location>
        <position position="240"/>
    </location>
</feature>
<evidence type="ECO:0000256" key="1">
    <source>
        <dbReference type="ARBA" id="ARBA00009156"/>
    </source>
</evidence>
<evidence type="ECO:0000256" key="6">
    <source>
        <dbReference type="HAMAP-Rule" id="MF_02220"/>
    </source>
</evidence>